<dbReference type="RefSeq" id="XP_007310602.1">
    <property type="nucleotide sequence ID" value="XM_007310540.1"/>
</dbReference>
<feature type="region of interest" description="Disordered" evidence="1">
    <location>
        <begin position="257"/>
        <end position="283"/>
    </location>
</feature>
<evidence type="ECO:0000313" key="2">
    <source>
        <dbReference type="EMBL" id="EIM80489.1"/>
    </source>
</evidence>
<feature type="region of interest" description="Disordered" evidence="1">
    <location>
        <begin position="198"/>
        <end position="219"/>
    </location>
</feature>
<dbReference type="KEGG" id="shs:STEHIDRAFT_162904"/>
<protein>
    <submittedName>
        <fullName evidence="2">Uncharacterized protein</fullName>
    </submittedName>
</protein>
<evidence type="ECO:0000256" key="1">
    <source>
        <dbReference type="SAM" id="MobiDB-lite"/>
    </source>
</evidence>
<keyword evidence="3" id="KW-1185">Reference proteome</keyword>
<dbReference type="GeneID" id="18802184"/>
<evidence type="ECO:0000313" key="3">
    <source>
        <dbReference type="Proteomes" id="UP000053927"/>
    </source>
</evidence>
<dbReference type="AlphaFoldDB" id="R7RYU1"/>
<dbReference type="Proteomes" id="UP000053927">
    <property type="component" value="Unassembled WGS sequence"/>
</dbReference>
<feature type="compositionally biased region" description="Basic and acidic residues" evidence="1">
    <location>
        <begin position="46"/>
        <end position="58"/>
    </location>
</feature>
<sequence>MAFVGQSFHHIMSTLSDHWHVEKGNAHPNVTTAVRDRLSRRNAPHKPHEYPEDWQHPHKLSNDQKRAHARNGTYVPHNVRRVENGAYENELARDMDFLCAMMRWETAAGWMRGNEAPVATHLEVEMVEDLGVLMPEPEGGCIGLDVSHWDGVYDPNQSGLPRRFHHFDVQWKHDHTQPDLESDDISIHSLESLPQNLTSTERAGPAAAPDSTTSDPLLPSSESIEMQMLKKMFDMSIIETRLQEMVDRRIADLLKDRGKDQSESEEVLLKTPTQRDDAGTKGKGVSFTAGFGKSTSAWLPKIMEDDEADGKDALDVGKAGAGVKTVNPLDMSALHKLIAEVRSVG</sequence>
<feature type="region of interest" description="Disordered" evidence="1">
    <location>
        <begin position="38"/>
        <end position="58"/>
    </location>
</feature>
<dbReference type="EMBL" id="JH687398">
    <property type="protein sequence ID" value="EIM80489.1"/>
    <property type="molecule type" value="Genomic_DNA"/>
</dbReference>
<proteinExistence type="predicted"/>
<name>R7RYU1_STEHR</name>
<reference evidence="3" key="1">
    <citation type="journal article" date="2012" name="Science">
        <title>The Paleozoic origin of enzymatic lignin decomposition reconstructed from 31 fungal genomes.</title>
        <authorList>
            <person name="Floudas D."/>
            <person name="Binder M."/>
            <person name="Riley R."/>
            <person name="Barry K."/>
            <person name="Blanchette R.A."/>
            <person name="Henrissat B."/>
            <person name="Martinez A.T."/>
            <person name="Otillar R."/>
            <person name="Spatafora J.W."/>
            <person name="Yadav J.S."/>
            <person name="Aerts A."/>
            <person name="Benoit I."/>
            <person name="Boyd A."/>
            <person name="Carlson A."/>
            <person name="Copeland A."/>
            <person name="Coutinho P.M."/>
            <person name="de Vries R.P."/>
            <person name="Ferreira P."/>
            <person name="Findley K."/>
            <person name="Foster B."/>
            <person name="Gaskell J."/>
            <person name="Glotzer D."/>
            <person name="Gorecki P."/>
            <person name="Heitman J."/>
            <person name="Hesse C."/>
            <person name="Hori C."/>
            <person name="Igarashi K."/>
            <person name="Jurgens J.A."/>
            <person name="Kallen N."/>
            <person name="Kersten P."/>
            <person name="Kohler A."/>
            <person name="Kuees U."/>
            <person name="Kumar T.K.A."/>
            <person name="Kuo A."/>
            <person name="LaButti K."/>
            <person name="Larrondo L.F."/>
            <person name="Lindquist E."/>
            <person name="Ling A."/>
            <person name="Lombard V."/>
            <person name="Lucas S."/>
            <person name="Lundell T."/>
            <person name="Martin R."/>
            <person name="McLaughlin D.J."/>
            <person name="Morgenstern I."/>
            <person name="Morin E."/>
            <person name="Murat C."/>
            <person name="Nagy L.G."/>
            <person name="Nolan M."/>
            <person name="Ohm R.A."/>
            <person name="Patyshakuliyeva A."/>
            <person name="Rokas A."/>
            <person name="Ruiz-Duenas F.J."/>
            <person name="Sabat G."/>
            <person name="Salamov A."/>
            <person name="Samejima M."/>
            <person name="Schmutz J."/>
            <person name="Slot J.C."/>
            <person name="St John F."/>
            <person name="Stenlid J."/>
            <person name="Sun H."/>
            <person name="Sun S."/>
            <person name="Syed K."/>
            <person name="Tsang A."/>
            <person name="Wiebenga A."/>
            <person name="Young D."/>
            <person name="Pisabarro A."/>
            <person name="Eastwood D.C."/>
            <person name="Martin F."/>
            <person name="Cullen D."/>
            <person name="Grigoriev I.V."/>
            <person name="Hibbett D.S."/>
        </authorList>
    </citation>
    <scope>NUCLEOTIDE SEQUENCE [LARGE SCALE GENOMIC DNA]</scope>
    <source>
        <strain evidence="3">FP-91666</strain>
    </source>
</reference>
<organism evidence="2 3">
    <name type="scientific">Stereum hirsutum (strain FP-91666)</name>
    <name type="common">White-rot fungus</name>
    <dbReference type="NCBI Taxonomy" id="721885"/>
    <lineage>
        <taxon>Eukaryota</taxon>
        <taxon>Fungi</taxon>
        <taxon>Dikarya</taxon>
        <taxon>Basidiomycota</taxon>
        <taxon>Agaricomycotina</taxon>
        <taxon>Agaricomycetes</taxon>
        <taxon>Russulales</taxon>
        <taxon>Stereaceae</taxon>
        <taxon>Stereum</taxon>
    </lineage>
</organism>
<feature type="compositionally biased region" description="Polar residues" evidence="1">
    <location>
        <begin position="210"/>
        <end position="219"/>
    </location>
</feature>
<gene>
    <name evidence="2" type="ORF">STEHIDRAFT_162904</name>
</gene>
<accession>R7RYU1</accession>